<dbReference type="EnsemblPlants" id="evm.model.10.293">
    <property type="protein sequence ID" value="cds.evm.model.10.293"/>
    <property type="gene ID" value="evm.TU.10.293"/>
</dbReference>
<dbReference type="Pfam" id="PF00078">
    <property type="entry name" value="RVT_1"/>
    <property type="match status" value="1"/>
</dbReference>
<dbReference type="Gene3D" id="3.60.10.10">
    <property type="entry name" value="Endonuclease/exonuclease/phosphatase"/>
    <property type="match status" value="1"/>
</dbReference>
<dbReference type="PANTHER" id="PTHR33116">
    <property type="entry name" value="REVERSE TRANSCRIPTASE ZINC-BINDING DOMAIN-CONTAINING PROTEIN-RELATED-RELATED"/>
    <property type="match status" value="1"/>
</dbReference>
<dbReference type="CDD" id="cd01650">
    <property type="entry name" value="RT_nLTR_like"/>
    <property type="match status" value="1"/>
</dbReference>
<dbReference type="PROSITE" id="PS50878">
    <property type="entry name" value="RT_POL"/>
    <property type="match status" value="1"/>
</dbReference>
<dbReference type="Proteomes" id="UP000596661">
    <property type="component" value="Unassembled WGS sequence"/>
</dbReference>
<dbReference type="InterPro" id="IPR036397">
    <property type="entry name" value="RNaseH_sf"/>
</dbReference>
<dbReference type="InterPro" id="IPR044730">
    <property type="entry name" value="RNase_H-like_dom_plant"/>
</dbReference>
<dbReference type="InterPro" id="IPR036691">
    <property type="entry name" value="Endo/exonu/phosph_ase_sf"/>
</dbReference>
<organism evidence="2 3">
    <name type="scientific">Cannabis sativa</name>
    <name type="common">Hemp</name>
    <name type="synonym">Marijuana</name>
    <dbReference type="NCBI Taxonomy" id="3483"/>
    <lineage>
        <taxon>Eukaryota</taxon>
        <taxon>Viridiplantae</taxon>
        <taxon>Streptophyta</taxon>
        <taxon>Embryophyta</taxon>
        <taxon>Tracheophyta</taxon>
        <taxon>Spermatophyta</taxon>
        <taxon>Magnoliopsida</taxon>
        <taxon>eudicotyledons</taxon>
        <taxon>Gunneridae</taxon>
        <taxon>Pentapetalae</taxon>
        <taxon>rosids</taxon>
        <taxon>fabids</taxon>
        <taxon>Rosales</taxon>
        <taxon>Cannabaceae</taxon>
        <taxon>Cannabis</taxon>
    </lineage>
</organism>
<dbReference type="InterPro" id="IPR025836">
    <property type="entry name" value="Zn_knuckle_CX2CX4HX4C"/>
</dbReference>
<accession>A0A803QN76</accession>
<dbReference type="CDD" id="cd06222">
    <property type="entry name" value="RNase_H_like"/>
    <property type="match status" value="1"/>
</dbReference>
<dbReference type="SUPFAM" id="SSF56672">
    <property type="entry name" value="DNA/RNA polymerases"/>
    <property type="match status" value="1"/>
</dbReference>
<dbReference type="Gene3D" id="3.30.420.10">
    <property type="entry name" value="Ribonuclease H-like superfamily/Ribonuclease H"/>
    <property type="match status" value="1"/>
</dbReference>
<dbReference type="PANTHER" id="PTHR33116:SF86">
    <property type="entry name" value="REVERSE TRANSCRIPTASE DOMAIN-CONTAINING PROTEIN"/>
    <property type="match status" value="1"/>
</dbReference>
<reference evidence="2" key="1">
    <citation type="submission" date="2021-03" db="UniProtKB">
        <authorList>
            <consortium name="EnsemblPlants"/>
        </authorList>
    </citation>
    <scope>IDENTIFICATION</scope>
</reference>
<evidence type="ECO:0000313" key="3">
    <source>
        <dbReference type="Proteomes" id="UP000596661"/>
    </source>
</evidence>
<dbReference type="GO" id="GO:0003676">
    <property type="term" value="F:nucleic acid binding"/>
    <property type="evidence" value="ECO:0007669"/>
    <property type="project" value="InterPro"/>
</dbReference>
<dbReference type="Gramene" id="evm.model.10.293">
    <property type="protein sequence ID" value="cds.evm.model.10.293"/>
    <property type="gene ID" value="evm.TU.10.293"/>
</dbReference>
<evidence type="ECO:0000313" key="2">
    <source>
        <dbReference type="EnsemblPlants" id="cds.evm.model.10.293"/>
    </source>
</evidence>
<name>A0A803QN76_CANSA</name>
<evidence type="ECO:0000259" key="1">
    <source>
        <dbReference type="PROSITE" id="PS50878"/>
    </source>
</evidence>
<dbReference type="GO" id="GO:0004523">
    <property type="term" value="F:RNA-DNA hybrid ribonuclease activity"/>
    <property type="evidence" value="ECO:0007669"/>
    <property type="project" value="InterPro"/>
</dbReference>
<dbReference type="InterPro" id="IPR012337">
    <property type="entry name" value="RNaseH-like_sf"/>
</dbReference>
<dbReference type="InterPro" id="IPR000477">
    <property type="entry name" value="RT_dom"/>
</dbReference>
<dbReference type="Pfam" id="PF14392">
    <property type="entry name" value="zf-CCHC_4"/>
    <property type="match status" value="1"/>
</dbReference>
<dbReference type="InterPro" id="IPR002156">
    <property type="entry name" value="RNaseH_domain"/>
</dbReference>
<keyword evidence="3" id="KW-1185">Reference proteome</keyword>
<proteinExistence type="predicted"/>
<dbReference type="SUPFAM" id="SSF56219">
    <property type="entry name" value="DNase I-like"/>
    <property type="match status" value="1"/>
</dbReference>
<protein>
    <recommendedName>
        <fullName evidence="1">Reverse transcriptase domain-containing protein</fullName>
    </recommendedName>
</protein>
<dbReference type="SUPFAM" id="SSF53098">
    <property type="entry name" value="Ribonuclease H-like"/>
    <property type="match status" value="1"/>
</dbReference>
<dbReference type="Pfam" id="PF13456">
    <property type="entry name" value="RVT_3"/>
    <property type="match status" value="1"/>
</dbReference>
<dbReference type="EMBL" id="UZAU01000791">
    <property type="status" value="NOT_ANNOTATED_CDS"/>
    <property type="molecule type" value="Genomic_DNA"/>
</dbReference>
<dbReference type="InterPro" id="IPR043502">
    <property type="entry name" value="DNA/RNA_pol_sf"/>
</dbReference>
<feature type="domain" description="Reverse transcriptase" evidence="1">
    <location>
        <begin position="761"/>
        <end position="1031"/>
    </location>
</feature>
<sequence length="1445" mass="163763">MLQKPETTMDDLLAKALNLTVLDEDGWEINEAGGAVVGGHCAKARFCSNRPMSHPLLKTILGRVWGIADNKWGVDIKFSNNKSSFLVFSFKSAQDLNRILIKSPCGRILHLPSRSITQGNLVRLANLAGEVIEVQPADIPRIVTKDFFTFKVWCDITKPIFPGLLFPSEGRKKWLPFRYDRLPFMCFNCGFLGHDTRVCAEPPKMFDDGLGNWKPSYGPWLKVDEKRDANIYSMFDAHVPSVKKANCPVHLQEDSSSSAVKVTGLGLSDLLESTSYPWTKLDLNACLDLIGLKGVILDNKEVQANSRENMKEKVEARNINCKRSGSWREDNSNIEGSTAMDTDSGFPSLNLGKGSTGSMMNAINLVDAPISYVDRLESLSKAEGPLKRRRVTPKRNKNKWKARVAETNQSELSKEVRGLGNPWTLNTLKSHVKDYHPEMIFLSETRLNSSDQIIYERHIDALVENELGFVWRFTGFYGSPDPGGRLETGNSFTWCNGRTSNLIYEKLDRVFCNSVWMDKFKSNKVTLLKWWNSDHRPVLLEAHQGDRGGRLEENGALYSIMSMLGRLHEWNITQKNVIFARSKELKGKIDWLSKSSNVTDWLARQKLEKDLNCGEEKREMYWRQRSRALWLKHGGRNTKFFHFKASARRKKNTILGLFDDRGQWRTSENDIAAVAIIYFQNLFSKYNGGIDVKDALRGCIPCRISADENRALLEPFTSEEIKSTLFHVHPLKAPGKDGLPGLFFHKHWDLIETEFTATCLDILNHNSDCKKINETLICLIPKVKQPTKMSEFRPISLCNVVYKVVSKCLANRMKLSMNSTISENQSAFIGGRIIQDNAIIGFESLHCMRKGRFGNGSKMALKLYMSKAYDRVEWDFLEAMMDFLAYEDEWIKKIMNCVRSVSFSIILNGSIKGLFLPGRGLRQGDPLSPFLFLLCSEGLSCLIQEAERAGKIHGLRFGSLEQRLFHLFFADDSLVFLDANMDECKAIKEVLEKYENLSGQCINFEKTEMYVGCKIDISMAENIAAHLGVSLVKNHTKYLGMPSFVGRNKKQVFGNIRDKVEAKLQGWKMGLFSQARKEILIKAVIQAIPCYIMSCFRITKGILKEIESMIARFWWGSTSNKHKLHWGSWKKLCRLKEQGGISFRDLEDFNQVMLAKQGRSYLKALGGVLEMVVLFELMKMLGSQEDSLSPSDQKLCSRKDDIPWVLGIIPITLRPDWLSWSLNTHGQYSVASGYKRRNKLLFQNKAQEVHVWVRWASEQLEDYFGEVLRPRQDLAVRVKKKWQPPPPDYVTLNTDASIIQDKMGCGLSAVIREHDGNLIVAKTLFLPGILSVHLAEDAAIRLGVLLAQRWSLPKVIASADSMGVVAALKSISPPISDWGVVVREIISLQQHFLFLQFSYVPRDCNAVANALAIWSRMTHSSCLWTDFLPSCAAVNLMADKPCVAV</sequence>